<evidence type="ECO:0000256" key="2">
    <source>
        <dbReference type="ARBA" id="ARBA00022490"/>
    </source>
</evidence>
<proteinExistence type="predicted"/>
<feature type="domain" description="Response regulatory" evidence="10">
    <location>
        <begin position="2"/>
        <end position="119"/>
    </location>
</feature>
<dbReference type="SUPFAM" id="SSF52172">
    <property type="entry name" value="CheY-like"/>
    <property type="match status" value="1"/>
</dbReference>
<comment type="subcellular location">
    <subcellularLocation>
        <location evidence="1">Cytoplasm</location>
    </subcellularLocation>
</comment>
<dbReference type="SUPFAM" id="SSF46689">
    <property type="entry name" value="Homeodomain-like"/>
    <property type="match status" value="2"/>
</dbReference>
<evidence type="ECO:0000256" key="7">
    <source>
        <dbReference type="ARBA" id="ARBA00023163"/>
    </source>
</evidence>
<keyword evidence="5" id="KW-0805">Transcription regulation</keyword>
<dbReference type="SMART" id="SM00342">
    <property type="entry name" value="HTH_ARAC"/>
    <property type="match status" value="1"/>
</dbReference>
<evidence type="ECO:0000256" key="3">
    <source>
        <dbReference type="ARBA" id="ARBA00022553"/>
    </source>
</evidence>
<evidence type="ECO:0000256" key="8">
    <source>
        <dbReference type="PROSITE-ProRule" id="PRU00169"/>
    </source>
</evidence>
<dbReference type="EMBL" id="JBHUME010000005">
    <property type="protein sequence ID" value="MFD2611614.1"/>
    <property type="molecule type" value="Genomic_DNA"/>
</dbReference>
<dbReference type="PANTHER" id="PTHR42713:SF3">
    <property type="entry name" value="TRANSCRIPTIONAL REGULATORY PROTEIN HPTR"/>
    <property type="match status" value="1"/>
</dbReference>
<dbReference type="InterPro" id="IPR001789">
    <property type="entry name" value="Sig_transdc_resp-reg_receiver"/>
</dbReference>
<keyword evidence="7" id="KW-0804">Transcription</keyword>
<accession>A0ABW5PAT9</accession>
<dbReference type="Pfam" id="PF12833">
    <property type="entry name" value="HTH_18"/>
    <property type="match status" value="1"/>
</dbReference>
<sequence length="540" mass="61639">MNLLIVDDEISVIEGLLGTIEWSGIGFHTVRSATSAFEAIRLMEEETVDVVITDIRMPEMSGLELVQAIEERWDKTKCILLTGHKEFHYAQSALRRKVFDYILKPASDEEIICTVTAAVDAIHNEWNQASSMQKAMYTLREHLPVLRGNLLLKLLHGQYKRQGDLELKFNMLELPFTPKDRVVLLLVRLDTGVDPEDPYSLQLYEYAIINMAEEVFNGGFSLWSTRDVHDYLVIALKQKEPAAEFTSAAGAMENLSVKLQECIQQYLKLLVTVVLSRSAALTDDLSDAYNGALSYLRKYGNQGTALFLSVSHENKDAKVGSLKTPYQSPTLLHLLEAGKWDEAEIKVKDIWLEVASSWEGSEEHIMEAVHGIIAAFTCIAHHHGRHLSEIISSEYGFLWGQGLRIRTKAEEWTLRALRSIRDDIWEESRHNRNHMVRQIQDYIVNHLSEDLSLTALASLVYIHPAYLSRLFKDETGGGVSDYILRLRMEHATYLLKHTNLKVYEVAKQTGYQNVAYFIKVFRTCYNQTPQEYKDRSCPVP</sequence>
<evidence type="ECO:0000256" key="5">
    <source>
        <dbReference type="ARBA" id="ARBA00023015"/>
    </source>
</evidence>
<keyword evidence="12" id="KW-1185">Reference proteome</keyword>
<dbReference type="InterPro" id="IPR051552">
    <property type="entry name" value="HptR"/>
</dbReference>
<keyword evidence="2" id="KW-0963">Cytoplasm</keyword>
<dbReference type="Pfam" id="PF00072">
    <property type="entry name" value="Response_reg"/>
    <property type="match status" value="1"/>
</dbReference>
<dbReference type="PRINTS" id="PR00032">
    <property type="entry name" value="HTHARAC"/>
</dbReference>
<evidence type="ECO:0000256" key="1">
    <source>
        <dbReference type="ARBA" id="ARBA00004496"/>
    </source>
</evidence>
<evidence type="ECO:0000259" key="9">
    <source>
        <dbReference type="PROSITE" id="PS01124"/>
    </source>
</evidence>
<dbReference type="Gene3D" id="1.10.10.60">
    <property type="entry name" value="Homeodomain-like"/>
    <property type="match status" value="2"/>
</dbReference>
<comment type="caution">
    <text evidence="11">The sequence shown here is derived from an EMBL/GenBank/DDBJ whole genome shotgun (WGS) entry which is preliminary data.</text>
</comment>
<dbReference type="InterPro" id="IPR018060">
    <property type="entry name" value="HTH_AraC"/>
</dbReference>
<keyword evidence="6" id="KW-0238">DNA-binding</keyword>
<dbReference type="PANTHER" id="PTHR42713">
    <property type="entry name" value="HISTIDINE KINASE-RELATED"/>
    <property type="match status" value="1"/>
</dbReference>
<reference evidence="12" key="1">
    <citation type="journal article" date="2019" name="Int. J. Syst. Evol. Microbiol.">
        <title>The Global Catalogue of Microorganisms (GCM) 10K type strain sequencing project: providing services to taxonomists for standard genome sequencing and annotation.</title>
        <authorList>
            <consortium name="The Broad Institute Genomics Platform"/>
            <consortium name="The Broad Institute Genome Sequencing Center for Infectious Disease"/>
            <person name="Wu L."/>
            <person name="Ma J."/>
        </authorList>
    </citation>
    <scope>NUCLEOTIDE SEQUENCE [LARGE SCALE GENOMIC DNA]</scope>
    <source>
        <strain evidence="12">KCTC 3950</strain>
    </source>
</reference>
<name>A0ABW5PAT9_9BACL</name>
<dbReference type="InterPro" id="IPR020449">
    <property type="entry name" value="Tscrpt_reg_AraC-type_HTH"/>
</dbReference>
<evidence type="ECO:0000256" key="6">
    <source>
        <dbReference type="ARBA" id="ARBA00023125"/>
    </source>
</evidence>
<evidence type="ECO:0000256" key="4">
    <source>
        <dbReference type="ARBA" id="ARBA00023012"/>
    </source>
</evidence>
<organism evidence="11 12">
    <name type="scientific">Paenibacillus gansuensis</name>
    <dbReference type="NCBI Taxonomy" id="306542"/>
    <lineage>
        <taxon>Bacteria</taxon>
        <taxon>Bacillati</taxon>
        <taxon>Bacillota</taxon>
        <taxon>Bacilli</taxon>
        <taxon>Bacillales</taxon>
        <taxon>Paenibacillaceae</taxon>
        <taxon>Paenibacillus</taxon>
    </lineage>
</organism>
<gene>
    <name evidence="11" type="ORF">ACFSUF_04170</name>
</gene>
<dbReference type="Gene3D" id="3.40.50.2300">
    <property type="match status" value="1"/>
</dbReference>
<feature type="modified residue" description="4-aspartylphosphate" evidence="8">
    <location>
        <position position="54"/>
    </location>
</feature>
<dbReference type="SMART" id="SM00448">
    <property type="entry name" value="REC"/>
    <property type="match status" value="1"/>
</dbReference>
<protein>
    <submittedName>
        <fullName evidence="11">Response regulator</fullName>
    </submittedName>
</protein>
<keyword evidence="4" id="KW-0902">Two-component regulatory system</keyword>
<dbReference type="RefSeq" id="WP_377600447.1">
    <property type="nucleotide sequence ID" value="NZ_JBHUME010000005.1"/>
</dbReference>
<feature type="domain" description="HTH araC/xylS-type" evidence="9">
    <location>
        <begin position="437"/>
        <end position="535"/>
    </location>
</feature>
<keyword evidence="3 8" id="KW-0597">Phosphoprotein</keyword>
<dbReference type="PROSITE" id="PS50110">
    <property type="entry name" value="RESPONSE_REGULATORY"/>
    <property type="match status" value="1"/>
</dbReference>
<evidence type="ECO:0000313" key="12">
    <source>
        <dbReference type="Proteomes" id="UP001597541"/>
    </source>
</evidence>
<evidence type="ECO:0000313" key="11">
    <source>
        <dbReference type="EMBL" id="MFD2611614.1"/>
    </source>
</evidence>
<dbReference type="Proteomes" id="UP001597541">
    <property type="component" value="Unassembled WGS sequence"/>
</dbReference>
<dbReference type="InterPro" id="IPR009057">
    <property type="entry name" value="Homeodomain-like_sf"/>
</dbReference>
<dbReference type="PROSITE" id="PS01124">
    <property type="entry name" value="HTH_ARAC_FAMILY_2"/>
    <property type="match status" value="1"/>
</dbReference>
<dbReference type="InterPro" id="IPR011006">
    <property type="entry name" value="CheY-like_superfamily"/>
</dbReference>
<evidence type="ECO:0000259" key="10">
    <source>
        <dbReference type="PROSITE" id="PS50110"/>
    </source>
</evidence>
<dbReference type="CDD" id="cd17536">
    <property type="entry name" value="REC_YesN-like"/>
    <property type="match status" value="1"/>
</dbReference>